<proteinExistence type="predicted"/>
<dbReference type="InterPro" id="IPR028973">
    <property type="entry name" value="PhnB-like"/>
</dbReference>
<dbReference type="Gene3D" id="3.10.180.10">
    <property type="entry name" value="2,3-Dihydroxybiphenyl 1,2-Dioxygenase, domain 1"/>
    <property type="match status" value="1"/>
</dbReference>
<dbReference type="RefSeq" id="WP_135187797.1">
    <property type="nucleotide sequence ID" value="NZ_SPUM01000003.1"/>
</dbReference>
<reference evidence="2 3" key="1">
    <citation type="submission" date="2019-03" db="EMBL/GenBank/DDBJ databases">
        <title>Draft genome of Massilia hortus sp. nov., a novel bacterial species of the Oxalobacteraceae family.</title>
        <authorList>
            <person name="Peta V."/>
            <person name="Raths R."/>
            <person name="Bucking H."/>
        </authorList>
    </citation>
    <scope>NUCLEOTIDE SEQUENCE [LARGE SCALE GENOMIC DNA]</scope>
    <source>
        <strain evidence="2 3">ONC3</strain>
    </source>
</reference>
<gene>
    <name evidence="2" type="ORF">E4O92_00560</name>
</gene>
<comment type="caution">
    <text evidence="2">The sequence shown here is derived from an EMBL/GenBank/DDBJ whole genome shotgun (WGS) entry which is preliminary data.</text>
</comment>
<organism evidence="2 3">
    <name type="scientific">Massilia horti</name>
    <dbReference type="NCBI Taxonomy" id="2562153"/>
    <lineage>
        <taxon>Bacteria</taxon>
        <taxon>Pseudomonadati</taxon>
        <taxon>Pseudomonadota</taxon>
        <taxon>Betaproteobacteria</taxon>
        <taxon>Burkholderiales</taxon>
        <taxon>Oxalobacteraceae</taxon>
        <taxon>Telluria group</taxon>
        <taxon>Massilia</taxon>
    </lineage>
</organism>
<keyword evidence="3" id="KW-1185">Reference proteome</keyword>
<evidence type="ECO:0000313" key="3">
    <source>
        <dbReference type="Proteomes" id="UP000297258"/>
    </source>
</evidence>
<accession>A0A4Y9T6D8</accession>
<dbReference type="Proteomes" id="UP000297258">
    <property type="component" value="Unassembled WGS sequence"/>
</dbReference>
<dbReference type="EMBL" id="SPUM01000003">
    <property type="protein sequence ID" value="TFW36032.1"/>
    <property type="molecule type" value="Genomic_DNA"/>
</dbReference>
<dbReference type="AlphaFoldDB" id="A0A4Y9T6D8"/>
<dbReference type="SUPFAM" id="SSF54593">
    <property type="entry name" value="Glyoxalase/Bleomycin resistance protein/Dihydroxybiphenyl dioxygenase"/>
    <property type="match status" value="1"/>
</dbReference>
<dbReference type="PANTHER" id="PTHR33990:SF1">
    <property type="entry name" value="PROTEIN YJDN"/>
    <property type="match status" value="1"/>
</dbReference>
<evidence type="ECO:0000259" key="1">
    <source>
        <dbReference type="Pfam" id="PF06983"/>
    </source>
</evidence>
<feature type="domain" description="PhnB-like" evidence="1">
    <location>
        <begin position="3"/>
        <end position="131"/>
    </location>
</feature>
<dbReference type="Pfam" id="PF06983">
    <property type="entry name" value="3-dmu-9_3-mt"/>
    <property type="match status" value="1"/>
</dbReference>
<dbReference type="CDD" id="cd06588">
    <property type="entry name" value="PhnB_like"/>
    <property type="match status" value="1"/>
</dbReference>
<dbReference type="InterPro" id="IPR029068">
    <property type="entry name" value="Glyas_Bleomycin-R_OHBP_Dase"/>
</dbReference>
<dbReference type="OrthoDB" id="5293819at2"/>
<name>A0A4Y9T6D8_9BURK</name>
<sequence>MNVHPYVFFGGRCAEAFRYYQEHLGATDVVLLPYRGSPAESMAPPEWHDKIMHGSLKLGNTTLMGSDGSHGEPFTGMQACALALGVESAEQLEGAFAALAQGGTVRMPPAPTFFAQRFAMVTDQFGVAWMLICEAARPQ</sequence>
<evidence type="ECO:0000313" key="2">
    <source>
        <dbReference type="EMBL" id="TFW36032.1"/>
    </source>
</evidence>
<dbReference type="PANTHER" id="PTHR33990">
    <property type="entry name" value="PROTEIN YJDN-RELATED"/>
    <property type="match status" value="1"/>
</dbReference>
<protein>
    <submittedName>
        <fullName evidence="2">VOC family protein</fullName>
    </submittedName>
</protein>